<dbReference type="OrthoDB" id="1263265at2"/>
<accession>A0A2S2E6R3</accession>
<dbReference type="RefSeq" id="WP_109340831.1">
    <property type="nucleotide sequence ID" value="NZ_CP029347.1"/>
</dbReference>
<feature type="coiled-coil region" evidence="1">
    <location>
        <begin position="29"/>
        <end position="78"/>
    </location>
</feature>
<protein>
    <recommendedName>
        <fullName evidence="4">GTP-binding protein</fullName>
    </recommendedName>
</protein>
<dbReference type="InterPro" id="IPR007420">
    <property type="entry name" value="DUF465"/>
</dbReference>
<sequence>MPLEKHPLKKEFPGHEALIDKLDGSDDNFSRLMKKYSQLDEEVFDLENKSMAADDARVEELKLERVKLKDELFQLLQKHAN</sequence>
<dbReference type="EMBL" id="CP029347">
    <property type="protein sequence ID" value="AWL13328.1"/>
    <property type="molecule type" value="Genomic_DNA"/>
</dbReference>
<evidence type="ECO:0008006" key="4">
    <source>
        <dbReference type="Google" id="ProtNLM"/>
    </source>
</evidence>
<dbReference type="InterPro" id="IPR038444">
    <property type="entry name" value="DUF465_sf"/>
</dbReference>
<evidence type="ECO:0000313" key="3">
    <source>
        <dbReference type="Proteomes" id="UP000245728"/>
    </source>
</evidence>
<dbReference type="Gene3D" id="6.10.280.50">
    <property type="match status" value="1"/>
</dbReference>
<dbReference type="Proteomes" id="UP000245728">
    <property type="component" value="Chromosome"/>
</dbReference>
<gene>
    <name evidence="2" type="ORF">HMF8227_02880</name>
</gene>
<keyword evidence="3" id="KW-1185">Reference proteome</keyword>
<dbReference type="KEGG" id="salh:HMF8227_02880"/>
<keyword evidence="1" id="KW-0175">Coiled coil</keyword>
<evidence type="ECO:0000313" key="2">
    <source>
        <dbReference type="EMBL" id="AWL13328.1"/>
    </source>
</evidence>
<name>A0A2S2E6R3_9ALTE</name>
<dbReference type="AlphaFoldDB" id="A0A2S2E6R3"/>
<evidence type="ECO:0000256" key="1">
    <source>
        <dbReference type="SAM" id="Coils"/>
    </source>
</evidence>
<organism evidence="2 3">
    <name type="scientific">Saliniradius amylolyticus</name>
    <dbReference type="NCBI Taxonomy" id="2183582"/>
    <lineage>
        <taxon>Bacteria</taxon>
        <taxon>Pseudomonadati</taxon>
        <taxon>Pseudomonadota</taxon>
        <taxon>Gammaproteobacteria</taxon>
        <taxon>Alteromonadales</taxon>
        <taxon>Alteromonadaceae</taxon>
        <taxon>Saliniradius</taxon>
    </lineage>
</organism>
<reference evidence="2 3" key="1">
    <citation type="submission" date="2018-05" db="EMBL/GenBank/DDBJ databases">
        <title>Salinimonas sp. HMF8227 Genome sequencing and assembly.</title>
        <authorList>
            <person name="Kang H."/>
            <person name="Kang J."/>
            <person name="Cha I."/>
            <person name="Kim H."/>
            <person name="Joh K."/>
        </authorList>
    </citation>
    <scope>NUCLEOTIDE SEQUENCE [LARGE SCALE GENOMIC DNA]</scope>
    <source>
        <strain evidence="2 3">HMF8227</strain>
    </source>
</reference>
<proteinExistence type="predicted"/>
<dbReference type="Pfam" id="PF04325">
    <property type="entry name" value="DUF465"/>
    <property type="match status" value="1"/>
</dbReference>